<accession>A0A397SGT1</accession>
<keyword evidence="5" id="KW-1185">Reference proteome</keyword>
<proteinExistence type="predicted"/>
<dbReference type="AlphaFoldDB" id="A0A397SGT1"/>
<evidence type="ECO:0000256" key="1">
    <source>
        <dbReference type="PROSITE-ProRule" id="PRU00117"/>
    </source>
</evidence>
<feature type="coiled-coil region" evidence="2">
    <location>
        <begin position="396"/>
        <end position="433"/>
    </location>
</feature>
<dbReference type="Proteomes" id="UP000265703">
    <property type="component" value="Unassembled WGS sequence"/>
</dbReference>
<dbReference type="InterPro" id="IPR004087">
    <property type="entry name" value="KH_dom"/>
</dbReference>
<dbReference type="PROSITE" id="PS50084">
    <property type="entry name" value="KH_TYPE_1"/>
    <property type="match status" value="1"/>
</dbReference>
<keyword evidence="1" id="KW-0694">RNA-binding</keyword>
<sequence>MDVLANANFRKLERQFRTMKIPVPSSSIAHIIGKGGANIKDIQNRSGAKCIVQGNCVVVTGSTNAQRLARNFIQDCIDNSIAVYNHPLEAIIALRKPLIDLKSVKFVKYQGIVDNYNINKAYFVLDKGEEIDKDNISSLKSLNTREIMMSDIVAHEEDNTLISHITKRLIEETDKSYDKFLKVKANIGKQLFYPARKGIVDLPIDVPLDRFIKYKIGHGADVKTTFMNHLPTSIVNIIKSHLGELGYEEETTTQRVSIHIIDVIKKERITISSEITPEGHLKLRKCRSDNESHLFLSFVRSKSTLDFRFKVLSHKEPMEIVPSEIQGIINNTIYNYVTREIKLPDINNSKYRVTTTRVKNKQKFINNTGIKVAISSVYETGKEDVQVTVTNLELHESLAKMKNKKTQRNKKELEELEKKVEKFVDEMNKIVDGIHLDE</sequence>
<evidence type="ECO:0000256" key="2">
    <source>
        <dbReference type="SAM" id="Coils"/>
    </source>
</evidence>
<name>A0A397SGT1_9GLOM</name>
<gene>
    <name evidence="4" type="ORF">C1645_742595</name>
</gene>
<dbReference type="SMART" id="SM00322">
    <property type="entry name" value="KH"/>
    <property type="match status" value="1"/>
</dbReference>
<keyword evidence="2" id="KW-0175">Coiled coil</keyword>
<dbReference type="EMBL" id="QKYT01000517">
    <property type="protein sequence ID" value="RIA84109.1"/>
    <property type="molecule type" value="Genomic_DNA"/>
</dbReference>
<feature type="domain" description="K Homology" evidence="3">
    <location>
        <begin position="15"/>
        <end position="78"/>
    </location>
</feature>
<dbReference type="InterPro" id="IPR036612">
    <property type="entry name" value="KH_dom_type_1_sf"/>
</dbReference>
<evidence type="ECO:0000259" key="3">
    <source>
        <dbReference type="SMART" id="SM00322"/>
    </source>
</evidence>
<protein>
    <recommendedName>
        <fullName evidence="3">K Homology domain-containing protein</fullName>
    </recommendedName>
</protein>
<dbReference type="SUPFAM" id="SSF54791">
    <property type="entry name" value="Eukaryotic type KH-domain (KH-domain type I)"/>
    <property type="match status" value="1"/>
</dbReference>
<evidence type="ECO:0000313" key="4">
    <source>
        <dbReference type="EMBL" id="RIA84109.1"/>
    </source>
</evidence>
<dbReference type="GO" id="GO:0003723">
    <property type="term" value="F:RNA binding"/>
    <property type="evidence" value="ECO:0007669"/>
    <property type="project" value="UniProtKB-UniRule"/>
</dbReference>
<dbReference type="InterPro" id="IPR004088">
    <property type="entry name" value="KH_dom_type_1"/>
</dbReference>
<comment type="caution">
    <text evidence="4">The sequence shown here is derived from an EMBL/GenBank/DDBJ whole genome shotgun (WGS) entry which is preliminary data.</text>
</comment>
<dbReference type="Pfam" id="PF00013">
    <property type="entry name" value="KH_1"/>
    <property type="match status" value="1"/>
</dbReference>
<evidence type="ECO:0000313" key="5">
    <source>
        <dbReference type="Proteomes" id="UP000265703"/>
    </source>
</evidence>
<dbReference type="OrthoDB" id="3231855at2759"/>
<dbReference type="Gene3D" id="3.30.1370.10">
    <property type="entry name" value="K Homology domain, type 1"/>
    <property type="match status" value="1"/>
</dbReference>
<organism evidence="4 5">
    <name type="scientific">Glomus cerebriforme</name>
    <dbReference type="NCBI Taxonomy" id="658196"/>
    <lineage>
        <taxon>Eukaryota</taxon>
        <taxon>Fungi</taxon>
        <taxon>Fungi incertae sedis</taxon>
        <taxon>Mucoromycota</taxon>
        <taxon>Glomeromycotina</taxon>
        <taxon>Glomeromycetes</taxon>
        <taxon>Glomerales</taxon>
        <taxon>Glomeraceae</taxon>
        <taxon>Glomus</taxon>
    </lineage>
</organism>
<reference evidence="4 5" key="1">
    <citation type="submission" date="2018-06" db="EMBL/GenBank/DDBJ databases">
        <title>Comparative genomics reveals the genomic features of Rhizophagus irregularis, R. cerebriforme, R. diaphanum and Gigaspora rosea, and their symbiotic lifestyle signature.</title>
        <authorList>
            <person name="Morin E."/>
            <person name="San Clemente H."/>
            <person name="Chen E.C.H."/>
            <person name="De La Providencia I."/>
            <person name="Hainaut M."/>
            <person name="Kuo A."/>
            <person name="Kohler A."/>
            <person name="Murat C."/>
            <person name="Tang N."/>
            <person name="Roy S."/>
            <person name="Loubradou J."/>
            <person name="Henrissat B."/>
            <person name="Grigoriev I.V."/>
            <person name="Corradi N."/>
            <person name="Roux C."/>
            <person name="Martin F.M."/>
        </authorList>
    </citation>
    <scope>NUCLEOTIDE SEQUENCE [LARGE SCALE GENOMIC DNA]</scope>
    <source>
        <strain evidence="4 5">DAOM 227022</strain>
    </source>
</reference>